<dbReference type="InterPro" id="IPR029052">
    <property type="entry name" value="Metallo-depent_PP-like"/>
</dbReference>
<evidence type="ECO:0000259" key="2">
    <source>
        <dbReference type="Pfam" id="PF00149"/>
    </source>
</evidence>
<evidence type="ECO:0000256" key="1">
    <source>
        <dbReference type="SAM" id="MobiDB-lite"/>
    </source>
</evidence>
<dbReference type="Gene3D" id="3.60.21.10">
    <property type="match status" value="1"/>
</dbReference>
<proteinExistence type="predicted"/>
<dbReference type="Proteomes" id="UP000002139">
    <property type="component" value="Chromosome"/>
</dbReference>
<dbReference type="eggNOG" id="COG1409">
    <property type="taxonomic scope" value="Bacteria"/>
</dbReference>
<feature type="compositionally biased region" description="Low complexity" evidence="1">
    <location>
        <begin position="16"/>
        <end position="33"/>
    </location>
</feature>
<dbReference type="HOGENOM" id="CLU_005893_2_1_7"/>
<protein>
    <submittedName>
        <fullName evidence="3">RNA lariat debranching enzyme</fullName>
    </submittedName>
</protein>
<sequence length="349" mass="38619">MELIHHRRDERPHAPEPAGAARARPAPRAGSPAMDARLLRRSGAASRGRPQPTGAVSDQLGSSTPRRAGTAVEPAFLYNARTGMTSSTLVAVVGDVHGAMHSMVELLDAWEHRHRRHIDFVLQVGDFEPHRHEDDLATASLPQKYRDLGDFWAFDQGMASFEWPIYFIGGNHEPYGFLDQFPRGGEIAPNCYYLGRVGRVEVAGLRVVGLSGIYSEGALAWRPPLREIKSQKKKLFAYYTEDEVMKAASYGSCDILVLHEWPRGAIEPEQEAELAGMRRAHRPEEVGSELARLVVDSLRPKLVVAGHMHWRHRSRIGPSAFAAMGHIDTGKDALGVFEARADGSIVEIE</sequence>
<dbReference type="PANTHER" id="PTHR12849">
    <property type="entry name" value="RNA LARIAT DEBRANCHING ENZYME"/>
    <property type="match status" value="1"/>
</dbReference>
<feature type="domain" description="Calcineurin-like phosphoesterase" evidence="2">
    <location>
        <begin position="90"/>
        <end position="310"/>
    </location>
</feature>
<keyword evidence="4" id="KW-1185">Reference proteome</keyword>
<organism evidence="3 4">
    <name type="scientific">Sorangium cellulosum (strain So ce56)</name>
    <name type="common">Polyangium cellulosum (strain So ce56)</name>
    <dbReference type="NCBI Taxonomy" id="448385"/>
    <lineage>
        <taxon>Bacteria</taxon>
        <taxon>Pseudomonadati</taxon>
        <taxon>Myxococcota</taxon>
        <taxon>Polyangia</taxon>
        <taxon>Polyangiales</taxon>
        <taxon>Polyangiaceae</taxon>
        <taxon>Sorangium</taxon>
    </lineage>
</organism>
<dbReference type="Pfam" id="PF00149">
    <property type="entry name" value="Metallophos"/>
    <property type="match status" value="1"/>
</dbReference>
<dbReference type="PANTHER" id="PTHR12849:SF0">
    <property type="entry name" value="LARIAT DEBRANCHING ENZYME"/>
    <property type="match status" value="1"/>
</dbReference>
<evidence type="ECO:0000313" key="3">
    <source>
        <dbReference type="EMBL" id="CAN97864.1"/>
    </source>
</evidence>
<accession>A9FA43</accession>
<dbReference type="STRING" id="448385.sce7695"/>
<evidence type="ECO:0000313" key="4">
    <source>
        <dbReference type="Proteomes" id="UP000002139"/>
    </source>
</evidence>
<dbReference type="GO" id="GO:0008419">
    <property type="term" value="F:RNA lariat debranching enzyme activity"/>
    <property type="evidence" value="ECO:0007669"/>
    <property type="project" value="TreeGrafter"/>
</dbReference>
<name>A9FA43_SORC5</name>
<reference evidence="3 4" key="1">
    <citation type="journal article" date="2007" name="Nat. Biotechnol.">
        <title>Complete genome sequence of the myxobacterium Sorangium cellulosum.</title>
        <authorList>
            <person name="Schneiker S."/>
            <person name="Perlova O."/>
            <person name="Kaiser O."/>
            <person name="Gerth K."/>
            <person name="Alici A."/>
            <person name="Altmeyer M.O."/>
            <person name="Bartels D."/>
            <person name="Bekel T."/>
            <person name="Beyer S."/>
            <person name="Bode E."/>
            <person name="Bode H.B."/>
            <person name="Bolten C.J."/>
            <person name="Choudhuri J.V."/>
            <person name="Doss S."/>
            <person name="Elnakady Y.A."/>
            <person name="Frank B."/>
            <person name="Gaigalat L."/>
            <person name="Goesmann A."/>
            <person name="Groeger C."/>
            <person name="Gross F."/>
            <person name="Jelsbak L."/>
            <person name="Jelsbak L."/>
            <person name="Kalinowski J."/>
            <person name="Kegler C."/>
            <person name="Knauber T."/>
            <person name="Konietzny S."/>
            <person name="Kopp M."/>
            <person name="Krause L."/>
            <person name="Krug D."/>
            <person name="Linke B."/>
            <person name="Mahmud T."/>
            <person name="Martinez-Arias R."/>
            <person name="McHardy A.C."/>
            <person name="Merai M."/>
            <person name="Meyer F."/>
            <person name="Mormann S."/>
            <person name="Munoz-Dorado J."/>
            <person name="Perez J."/>
            <person name="Pradella S."/>
            <person name="Rachid S."/>
            <person name="Raddatz G."/>
            <person name="Rosenau F."/>
            <person name="Rueckert C."/>
            <person name="Sasse F."/>
            <person name="Scharfe M."/>
            <person name="Schuster S.C."/>
            <person name="Suen G."/>
            <person name="Treuner-Lange A."/>
            <person name="Velicer G.J."/>
            <person name="Vorholter F.-J."/>
            <person name="Weissman K.J."/>
            <person name="Welch R.D."/>
            <person name="Wenzel S.C."/>
            <person name="Whitworth D.E."/>
            <person name="Wilhelm S."/>
            <person name="Wittmann C."/>
            <person name="Bloecker H."/>
            <person name="Puehler A."/>
            <person name="Mueller R."/>
        </authorList>
    </citation>
    <scope>NUCLEOTIDE SEQUENCE [LARGE SCALE GENOMIC DNA]</scope>
    <source>
        <strain evidence="4">So ce56</strain>
    </source>
</reference>
<feature type="region of interest" description="Disordered" evidence="1">
    <location>
        <begin position="1"/>
        <end position="68"/>
    </location>
</feature>
<gene>
    <name evidence="3" type="ordered locus">sce7695</name>
</gene>
<dbReference type="InterPro" id="IPR004843">
    <property type="entry name" value="Calcineurin-like_PHP"/>
</dbReference>
<dbReference type="AlphaFoldDB" id="A9FA43"/>
<dbReference type="GO" id="GO:0000398">
    <property type="term" value="P:mRNA splicing, via spliceosome"/>
    <property type="evidence" value="ECO:0007669"/>
    <property type="project" value="TreeGrafter"/>
</dbReference>
<dbReference type="KEGG" id="scl:sce7695"/>
<dbReference type="SUPFAM" id="SSF56300">
    <property type="entry name" value="Metallo-dependent phosphatases"/>
    <property type="match status" value="1"/>
</dbReference>
<feature type="compositionally biased region" description="Polar residues" evidence="1">
    <location>
        <begin position="54"/>
        <end position="65"/>
    </location>
</feature>
<dbReference type="EMBL" id="AM746676">
    <property type="protein sequence ID" value="CAN97864.1"/>
    <property type="molecule type" value="Genomic_DNA"/>
</dbReference>